<keyword evidence="1" id="KW-1133">Transmembrane helix</keyword>
<organism evidence="2 3">
    <name type="scientific">Streptomyces violaceusniger</name>
    <dbReference type="NCBI Taxonomy" id="68280"/>
    <lineage>
        <taxon>Bacteria</taxon>
        <taxon>Bacillati</taxon>
        <taxon>Actinomycetota</taxon>
        <taxon>Actinomycetes</taxon>
        <taxon>Kitasatosporales</taxon>
        <taxon>Streptomycetaceae</taxon>
        <taxon>Streptomyces</taxon>
        <taxon>Streptomyces violaceusniger group</taxon>
    </lineage>
</organism>
<dbReference type="AlphaFoldDB" id="A0A4D4KY12"/>
<keyword evidence="3" id="KW-1185">Reference proteome</keyword>
<feature type="transmembrane region" description="Helical" evidence="1">
    <location>
        <begin position="20"/>
        <end position="45"/>
    </location>
</feature>
<evidence type="ECO:0000313" key="3">
    <source>
        <dbReference type="Proteomes" id="UP000301309"/>
    </source>
</evidence>
<dbReference type="EMBL" id="BJHW01000001">
    <property type="protein sequence ID" value="GDY51736.1"/>
    <property type="molecule type" value="Genomic_DNA"/>
</dbReference>
<evidence type="ECO:0000256" key="1">
    <source>
        <dbReference type="SAM" id="Phobius"/>
    </source>
</evidence>
<keyword evidence="1" id="KW-0472">Membrane</keyword>
<dbReference type="Proteomes" id="UP000301309">
    <property type="component" value="Unassembled WGS sequence"/>
</dbReference>
<protein>
    <submittedName>
        <fullName evidence="2">Uncharacterized protein</fullName>
    </submittedName>
</protein>
<keyword evidence="1" id="KW-0812">Transmembrane</keyword>
<sequence length="55" mass="6305">MPPWNLDKPDDLDPLWAHTVTQWAIDLGARLAIGLICGFAVARLLRRHEPEIMRD</sequence>
<proteinExistence type="predicted"/>
<gene>
    <name evidence="2" type="ORF">SVIO_023590</name>
</gene>
<reference evidence="2 3" key="1">
    <citation type="journal article" date="2020" name="Int. J. Syst. Evol. Microbiol.">
        <title>Reclassification of Streptomyces castelarensis and Streptomyces sporoclivatus as later heterotypic synonyms of Streptomyces antimycoticus.</title>
        <authorList>
            <person name="Komaki H."/>
            <person name="Tamura T."/>
        </authorList>
    </citation>
    <scope>NUCLEOTIDE SEQUENCE [LARGE SCALE GENOMIC DNA]</scope>
    <source>
        <strain evidence="2 3">NBRC 13459</strain>
    </source>
</reference>
<accession>A0A4D4KY12</accession>
<name>A0A4D4KY12_STRVO</name>
<comment type="caution">
    <text evidence="2">The sequence shown here is derived from an EMBL/GenBank/DDBJ whole genome shotgun (WGS) entry which is preliminary data.</text>
</comment>
<evidence type="ECO:0000313" key="2">
    <source>
        <dbReference type="EMBL" id="GDY51736.1"/>
    </source>
</evidence>